<feature type="domain" description="Phosphogluconate dehydrogenase NAD-binding putative C-terminal" evidence="2">
    <location>
        <begin position="183"/>
        <end position="251"/>
    </location>
</feature>
<evidence type="ECO:0000313" key="3">
    <source>
        <dbReference type="EMBL" id="AFV77216.1"/>
    </source>
</evidence>
<evidence type="ECO:0000259" key="1">
    <source>
        <dbReference type="Pfam" id="PF03446"/>
    </source>
</evidence>
<evidence type="ECO:0000259" key="2">
    <source>
        <dbReference type="Pfam" id="PF09130"/>
    </source>
</evidence>
<dbReference type="AlphaFoldDB" id="K7QWN5"/>
<dbReference type="InterPro" id="IPR036291">
    <property type="entry name" value="NAD(P)-bd_dom_sf"/>
</dbReference>
<reference evidence="3 4" key="1">
    <citation type="journal article" date="2013" name="Genome Announc.">
        <title>Whole Genome Sequencing of Thermus oshimai JL-2 and Thermus thermophilus JL-18, Incomplete Denitrifiers from the United States Great Basin.</title>
        <authorList>
            <person name="Murugapiran S.K."/>
            <person name="Huntemann M."/>
            <person name="Wei C.L."/>
            <person name="Han J."/>
            <person name="Detter J.C."/>
            <person name="Han C.S."/>
            <person name="Erkkila T.H."/>
            <person name="Teshima H."/>
            <person name="Chen A."/>
            <person name="Kyrpides N."/>
            <person name="Mavrommatis K."/>
            <person name="Markowitz V."/>
            <person name="Szeto E."/>
            <person name="Ivanova N."/>
            <person name="Pagani I."/>
            <person name="Lam J."/>
            <person name="McDonald A.I."/>
            <person name="Dodsworth J.A."/>
            <person name="Pati A."/>
            <person name="Goodwin L."/>
            <person name="Peters L."/>
            <person name="Pitluck S."/>
            <person name="Woyke T."/>
            <person name="Hedlund B.P."/>
        </authorList>
    </citation>
    <scope>NUCLEOTIDE SEQUENCE</scope>
    <source>
        <strain evidence="3 4">JL-2</strain>
        <plasmid evidence="3">pTHEOS01</plasmid>
    </source>
</reference>
<dbReference type="Pfam" id="PF09130">
    <property type="entry name" value="DUF1932"/>
    <property type="match status" value="1"/>
</dbReference>
<dbReference type="InterPro" id="IPR008927">
    <property type="entry name" value="6-PGluconate_DH-like_C_sf"/>
</dbReference>
<protein>
    <submittedName>
        <fullName evidence="3">6-phosphogluconate dehydrogenase-like protein</fullName>
    </submittedName>
</protein>
<name>K7QWN5_THEOS</name>
<dbReference type="OrthoDB" id="943692at2"/>
<dbReference type="PANTHER" id="PTHR43060:SF15">
    <property type="entry name" value="3-HYDROXYISOBUTYRATE DEHYDROGENASE-LIKE 1, MITOCHONDRIAL-RELATED"/>
    <property type="match status" value="1"/>
</dbReference>
<dbReference type="SUPFAM" id="SSF48179">
    <property type="entry name" value="6-phosphogluconate dehydrogenase C-terminal domain-like"/>
    <property type="match status" value="1"/>
</dbReference>
<keyword evidence="3" id="KW-0614">Plasmid</keyword>
<sequence>MGLRVAVLGLGEAGSLFARDLLAQGAEVAGYDPVPEKGVPGLLRAGSEAEAAAGSDLVLSVNWARVALEVAERVAPVLRPGQVYADLNTASPALKERIARCLAPTGALFADVALMSPVPGRGLRTPALAAGPGAEAYRALLAPLGAPVRVVGEEPGAAQARKLLRSVFFKGLAAAVGEALEGAQRLGLEEEIRKEIAQSLKEADEGLVERLVEGSRKHAQRRYEEMLAAAELLEGVGVEPLLARATAAWLRGLVK</sequence>
<dbReference type="RefSeq" id="WP_015065214.1">
    <property type="nucleotide sequence ID" value="NC_019387.1"/>
</dbReference>
<accession>K7QWN5</accession>
<dbReference type="Pfam" id="PF03446">
    <property type="entry name" value="NAD_binding_2"/>
    <property type="match status" value="1"/>
</dbReference>
<dbReference type="Proteomes" id="UP000000211">
    <property type="component" value="Plasmid pTHEOS01"/>
</dbReference>
<dbReference type="Gene3D" id="1.10.1040.10">
    <property type="entry name" value="N-(1-d-carboxylethyl)-l-norvaline Dehydrogenase, domain 2"/>
    <property type="match status" value="1"/>
</dbReference>
<dbReference type="InterPro" id="IPR013328">
    <property type="entry name" value="6PGD_dom2"/>
</dbReference>
<dbReference type="PANTHER" id="PTHR43060">
    <property type="entry name" value="3-HYDROXYISOBUTYRATE DEHYDROGENASE-LIKE 1, MITOCHONDRIAL-RELATED"/>
    <property type="match status" value="1"/>
</dbReference>
<dbReference type="Gene3D" id="3.40.50.720">
    <property type="entry name" value="NAD(P)-binding Rossmann-like Domain"/>
    <property type="match status" value="1"/>
</dbReference>
<dbReference type="EMBL" id="CP003250">
    <property type="protein sequence ID" value="AFV77216.1"/>
    <property type="molecule type" value="Genomic_DNA"/>
</dbReference>
<dbReference type="SUPFAM" id="SSF51735">
    <property type="entry name" value="NAD(P)-binding Rossmann-fold domains"/>
    <property type="match status" value="1"/>
</dbReference>
<geneLocation type="plasmid" evidence="3 4">
    <name>pTHEOS01</name>
</geneLocation>
<evidence type="ECO:0000313" key="4">
    <source>
        <dbReference type="Proteomes" id="UP000000211"/>
    </source>
</evidence>
<dbReference type="HOGENOM" id="CLU_052530_1_1_0"/>
<feature type="domain" description="6-phosphogluconate dehydrogenase NADP-binding" evidence="1">
    <location>
        <begin position="5"/>
        <end position="112"/>
    </location>
</feature>
<proteinExistence type="predicted"/>
<keyword evidence="4" id="KW-1185">Reference proteome</keyword>
<dbReference type="InterPro" id="IPR015814">
    <property type="entry name" value="Pgluconate_DH_NAD-bd_C"/>
</dbReference>
<dbReference type="InterPro" id="IPR006115">
    <property type="entry name" value="6PGDH_NADP-bd"/>
</dbReference>
<organism evidence="3 4">
    <name type="scientific">Thermus oshimai JL-2</name>
    <dbReference type="NCBI Taxonomy" id="751945"/>
    <lineage>
        <taxon>Bacteria</taxon>
        <taxon>Thermotogati</taxon>
        <taxon>Deinococcota</taxon>
        <taxon>Deinococci</taxon>
        <taxon>Thermales</taxon>
        <taxon>Thermaceae</taxon>
        <taxon>Thermus</taxon>
    </lineage>
</organism>
<dbReference type="GO" id="GO:0050661">
    <property type="term" value="F:NADP binding"/>
    <property type="evidence" value="ECO:0007669"/>
    <property type="project" value="InterPro"/>
</dbReference>
<dbReference type="KEGG" id="tos:Theos_2225"/>
<dbReference type="PATRIC" id="fig|751945.3.peg.2163"/>
<gene>
    <name evidence="3" type="ORF">Theos_2225</name>
</gene>